<keyword evidence="16" id="KW-0675">Receptor</keyword>
<reference evidence="16 17" key="1">
    <citation type="submission" date="2022-10" db="EMBL/GenBank/DDBJ databases">
        <title>Alteromonas sp. chi3 Genome sequencing.</title>
        <authorList>
            <person name="Park S."/>
        </authorList>
    </citation>
    <scope>NUCLEOTIDE SEQUENCE [LARGE SCALE GENOMIC DNA]</scope>
    <source>
        <strain evidence="17">chi3</strain>
    </source>
</reference>
<gene>
    <name evidence="16" type="ORF">OIK42_05685</name>
</gene>
<dbReference type="Pfam" id="PF00593">
    <property type="entry name" value="TonB_dep_Rec_b-barrel"/>
    <property type="match status" value="1"/>
</dbReference>
<comment type="caution">
    <text evidence="16">The sequence shown here is derived from an EMBL/GenBank/DDBJ whole genome shotgun (WGS) entry which is preliminary data.</text>
</comment>
<feature type="domain" description="TonB-dependent receptor plug" evidence="15">
    <location>
        <begin position="57"/>
        <end position="169"/>
    </location>
</feature>
<feature type="domain" description="TonB-dependent receptor-like beta-barrel" evidence="14">
    <location>
        <begin position="303"/>
        <end position="748"/>
    </location>
</feature>
<evidence type="ECO:0000256" key="4">
    <source>
        <dbReference type="ARBA" id="ARBA00022496"/>
    </source>
</evidence>
<dbReference type="InterPro" id="IPR036942">
    <property type="entry name" value="Beta-barrel_TonB_sf"/>
</dbReference>
<dbReference type="InterPro" id="IPR000531">
    <property type="entry name" value="Beta-barrel_TonB"/>
</dbReference>
<comment type="subcellular location">
    <subcellularLocation>
        <location evidence="1 11">Cell outer membrane</location>
        <topology evidence="1 11">Multi-pass membrane protein</topology>
    </subcellularLocation>
</comment>
<keyword evidence="6" id="KW-0408">Iron</keyword>
<feature type="signal peptide" evidence="13">
    <location>
        <begin position="1"/>
        <end position="26"/>
    </location>
</feature>
<evidence type="ECO:0000256" key="1">
    <source>
        <dbReference type="ARBA" id="ARBA00004571"/>
    </source>
</evidence>
<dbReference type="PANTHER" id="PTHR32552:SF81">
    <property type="entry name" value="TONB-DEPENDENT OUTER MEMBRANE RECEPTOR"/>
    <property type="match status" value="1"/>
</dbReference>
<evidence type="ECO:0000256" key="8">
    <source>
        <dbReference type="ARBA" id="ARBA00023077"/>
    </source>
</evidence>
<dbReference type="RefSeq" id="WP_273639009.1">
    <property type="nucleotide sequence ID" value="NZ_JAQQXP010000001.1"/>
</dbReference>
<keyword evidence="7" id="KW-0406">Ion transport</keyword>
<keyword evidence="10 11" id="KW-0998">Cell outer membrane</keyword>
<keyword evidence="8 12" id="KW-0798">TonB box</keyword>
<evidence type="ECO:0000256" key="3">
    <source>
        <dbReference type="ARBA" id="ARBA00022452"/>
    </source>
</evidence>
<comment type="similarity">
    <text evidence="11 12">Belongs to the TonB-dependent receptor family.</text>
</comment>
<evidence type="ECO:0000256" key="7">
    <source>
        <dbReference type="ARBA" id="ARBA00023065"/>
    </source>
</evidence>
<dbReference type="InterPro" id="IPR039426">
    <property type="entry name" value="TonB-dep_rcpt-like"/>
</dbReference>
<evidence type="ECO:0000256" key="5">
    <source>
        <dbReference type="ARBA" id="ARBA00022692"/>
    </source>
</evidence>
<feature type="chain" id="PRO_5046233142" evidence="13">
    <location>
        <begin position="27"/>
        <end position="799"/>
    </location>
</feature>
<name>A0ABT5KZQ6_9ALTE</name>
<dbReference type="PROSITE" id="PS52016">
    <property type="entry name" value="TONB_DEPENDENT_REC_3"/>
    <property type="match status" value="1"/>
</dbReference>
<evidence type="ECO:0000313" key="16">
    <source>
        <dbReference type="EMBL" id="MDC8830251.1"/>
    </source>
</evidence>
<keyword evidence="3 11" id="KW-1134">Transmembrane beta strand</keyword>
<keyword evidence="4" id="KW-0410">Iron transport</keyword>
<keyword evidence="5 11" id="KW-0812">Transmembrane</keyword>
<keyword evidence="17" id="KW-1185">Reference proteome</keyword>
<evidence type="ECO:0000256" key="13">
    <source>
        <dbReference type="SAM" id="SignalP"/>
    </source>
</evidence>
<dbReference type="InterPro" id="IPR012910">
    <property type="entry name" value="Plug_dom"/>
</dbReference>
<organism evidence="16 17">
    <name type="scientific">Alteromonas gilva</name>
    <dbReference type="NCBI Taxonomy" id="2987522"/>
    <lineage>
        <taxon>Bacteria</taxon>
        <taxon>Pseudomonadati</taxon>
        <taxon>Pseudomonadota</taxon>
        <taxon>Gammaproteobacteria</taxon>
        <taxon>Alteromonadales</taxon>
        <taxon>Alteromonadaceae</taxon>
        <taxon>Alteromonas/Salinimonas group</taxon>
        <taxon>Alteromonas</taxon>
    </lineage>
</organism>
<evidence type="ECO:0000256" key="2">
    <source>
        <dbReference type="ARBA" id="ARBA00022448"/>
    </source>
</evidence>
<accession>A0ABT5KZQ6</accession>
<dbReference type="Proteomes" id="UP001218788">
    <property type="component" value="Unassembled WGS sequence"/>
</dbReference>
<keyword evidence="9 11" id="KW-0472">Membrane</keyword>
<evidence type="ECO:0000256" key="6">
    <source>
        <dbReference type="ARBA" id="ARBA00023004"/>
    </source>
</evidence>
<keyword evidence="13" id="KW-0732">Signal</keyword>
<sequence length="799" mass="87491">MKEFRLTKISCTIAFLLAVNSSLAAAQEEQAVEDKATNKDKTLEVIMVTSQHRQQSLAEVPVSITALSGAELDKVGARKVDDIFARTPGVNFSRTNSSNTQRSSISIRGISSSAGSSTTGIYIDDTPIQSRSLGYSSFNSFPKIFDLDRVEVLRGPQGTLFGAGSMGGTVRFIAPTPDLYDDTTYLRTELAHTEDGEMSQEFGFAYGAPIIEGKLAYRLSLWQREDGGWIDRVNWQRAADPSAALPVAGDTIDENANSEKSRTGRLAITYKPTDALTITPSVFYQKAKLNDTSAYWQALSDPDEGEYRSGNAISSPSEDEFTLSALKVEWELSGMSILSNTSYFDRDAYALNDYTAFEQGLWAGNPFFPEGVEATAEQINAQKNWTQELRIQSTGMSDLNWVVGAFYSKLEQESKQFVTDQYIPDFLFGIILGPLDQGRYTSVIDPAFSNEEQLSVFAQVDYDVTEKLTLTAGLRVADTEVEAGGHYRGAVVGAPVTDEGSQSETPVTPKLGIKYTIDEDNMIYGSASKGYRIGGYNSKVGAPCAGDFANLGLEDRPPLYKSDSLWNYEVGSKNSFNDGAVRLSSSAFYIDWKDIQQSVNLQSCGFTFVANQGSAKSYGFDLALEAMLTEDLIVNMALGYTNAEFQENVIGGPAAMFNIVSKGDHVVGNPWTGTISAEYFFTLLDKYDAFARLDYNFKSKQTDMVAGNNPANGAQPNNFFEQPATNLLSIRTGVTINDYNISLFVNNLFNSNTVTSLTASPTVEWSSILLGTPPINAQSLYTSTTLRPRTYGVTLSYRY</sequence>
<dbReference type="SUPFAM" id="SSF56935">
    <property type="entry name" value="Porins"/>
    <property type="match status" value="1"/>
</dbReference>
<keyword evidence="2 11" id="KW-0813">Transport</keyword>
<evidence type="ECO:0000256" key="9">
    <source>
        <dbReference type="ARBA" id="ARBA00023136"/>
    </source>
</evidence>
<evidence type="ECO:0000259" key="14">
    <source>
        <dbReference type="Pfam" id="PF00593"/>
    </source>
</evidence>
<dbReference type="EMBL" id="JAQQXP010000001">
    <property type="protein sequence ID" value="MDC8830251.1"/>
    <property type="molecule type" value="Genomic_DNA"/>
</dbReference>
<dbReference type="PANTHER" id="PTHR32552">
    <property type="entry name" value="FERRICHROME IRON RECEPTOR-RELATED"/>
    <property type="match status" value="1"/>
</dbReference>
<evidence type="ECO:0000256" key="12">
    <source>
        <dbReference type="RuleBase" id="RU003357"/>
    </source>
</evidence>
<dbReference type="Gene3D" id="2.40.170.20">
    <property type="entry name" value="TonB-dependent receptor, beta-barrel domain"/>
    <property type="match status" value="1"/>
</dbReference>
<evidence type="ECO:0000256" key="11">
    <source>
        <dbReference type="PROSITE-ProRule" id="PRU01360"/>
    </source>
</evidence>
<protein>
    <submittedName>
        <fullName evidence="16">TonB-dependent receptor</fullName>
    </submittedName>
</protein>
<evidence type="ECO:0000313" key="17">
    <source>
        <dbReference type="Proteomes" id="UP001218788"/>
    </source>
</evidence>
<dbReference type="Pfam" id="PF07715">
    <property type="entry name" value="Plug"/>
    <property type="match status" value="1"/>
</dbReference>
<proteinExistence type="inferred from homology"/>
<evidence type="ECO:0000256" key="10">
    <source>
        <dbReference type="ARBA" id="ARBA00023237"/>
    </source>
</evidence>
<evidence type="ECO:0000259" key="15">
    <source>
        <dbReference type="Pfam" id="PF07715"/>
    </source>
</evidence>